<dbReference type="GO" id="GO:0005737">
    <property type="term" value="C:cytoplasm"/>
    <property type="evidence" value="ECO:0007669"/>
    <property type="project" value="TreeGrafter"/>
</dbReference>
<comment type="catalytic activity">
    <reaction evidence="7">
        <text>L-methionyl-[protein] + [thioredoxin]-disulfide + H2O = L-methionyl-(R)-S-oxide-[protein] + [thioredoxin]-dithiol</text>
        <dbReference type="Rhea" id="RHEA:24164"/>
        <dbReference type="Rhea" id="RHEA-COMP:10698"/>
        <dbReference type="Rhea" id="RHEA-COMP:10700"/>
        <dbReference type="Rhea" id="RHEA-COMP:12313"/>
        <dbReference type="Rhea" id="RHEA-COMP:12314"/>
        <dbReference type="ChEBI" id="CHEBI:15377"/>
        <dbReference type="ChEBI" id="CHEBI:16044"/>
        <dbReference type="ChEBI" id="CHEBI:29950"/>
        <dbReference type="ChEBI" id="CHEBI:45764"/>
        <dbReference type="ChEBI" id="CHEBI:50058"/>
        <dbReference type="EC" id="1.8.4.12"/>
    </reaction>
</comment>
<evidence type="ECO:0000256" key="1">
    <source>
        <dbReference type="ARBA" id="ARBA00001947"/>
    </source>
</evidence>
<evidence type="ECO:0000256" key="2">
    <source>
        <dbReference type="ARBA" id="ARBA00007174"/>
    </source>
</evidence>
<dbReference type="InterPro" id="IPR028427">
    <property type="entry name" value="Met_Sox_Rdtase_MsrB"/>
</dbReference>
<name>A0A381USH1_9ZZZZ</name>
<dbReference type="EC" id="1.8.4.12" evidence="3"/>
<dbReference type="PROSITE" id="PS51790">
    <property type="entry name" value="MSRB"/>
    <property type="match status" value="1"/>
</dbReference>
<proteinExistence type="inferred from homology"/>
<dbReference type="EMBL" id="UINC01007047">
    <property type="protein sequence ID" value="SVA31122.1"/>
    <property type="molecule type" value="Genomic_DNA"/>
</dbReference>
<keyword evidence="6" id="KW-0560">Oxidoreductase</keyword>
<dbReference type="Gene3D" id="2.170.150.20">
    <property type="entry name" value="Peptide methionine sulfoxide reductase"/>
    <property type="match status" value="1"/>
</dbReference>
<dbReference type="InterPro" id="IPR011057">
    <property type="entry name" value="Mss4-like_sf"/>
</dbReference>
<dbReference type="GO" id="GO:0046872">
    <property type="term" value="F:metal ion binding"/>
    <property type="evidence" value="ECO:0007669"/>
    <property type="project" value="UniProtKB-KW"/>
</dbReference>
<keyword evidence="4" id="KW-0479">Metal-binding</keyword>
<dbReference type="Pfam" id="PF01641">
    <property type="entry name" value="SelR"/>
    <property type="match status" value="1"/>
</dbReference>
<comment type="similarity">
    <text evidence="2">Belongs to the MsrB Met sulfoxide reductase family.</text>
</comment>
<keyword evidence="5" id="KW-0862">Zinc</keyword>
<evidence type="ECO:0000259" key="8">
    <source>
        <dbReference type="PROSITE" id="PS51790"/>
    </source>
</evidence>
<evidence type="ECO:0000256" key="7">
    <source>
        <dbReference type="ARBA" id="ARBA00048488"/>
    </source>
</evidence>
<protein>
    <recommendedName>
        <fullName evidence="3">peptide-methionine (R)-S-oxide reductase</fullName>
        <ecNumber evidence="3">1.8.4.12</ecNumber>
    </recommendedName>
</protein>
<dbReference type="FunFam" id="2.170.150.20:FF:000001">
    <property type="entry name" value="Peptide methionine sulfoxide reductase MsrB"/>
    <property type="match status" value="1"/>
</dbReference>
<organism evidence="9">
    <name type="scientific">marine metagenome</name>
    <dbReference type="NCBI Taxonomy" id="408172"/>
    <lineage>
        <taxon>unclassified sequences</taxon>
        <taxon>metagenomes</taxon>
        <taxon>ecological metagenomes</taxon>
    </lineage>
</organism>
<feature type="non-terminal residue" evidence="9">
    <location>
        <position position="1"/>
    </location>
</feature>
<comment type="cofactor">
    <cofactor evidence="1">
        <name>Zn(2+)</name>
        <dbReference type="ChEBI" id="CHEBI:29105"/>
    </cofactor>
</comment>
<evidence type="ECO:0000313" key="9">
    <source>
        <dbReference type="EMBL" id="SVA31122.1"/>
    </source>
</evidence>
<dbReference type="HAMAP" id="MF_01400">
    <property type="entry name" value="MsrB"/>
    <property type="match status" value="1"/>
</dbReference>
<gene>
    <name evidence="9" type="ORF">METZ01_LOCUS83976</name>
</gene>
<reference evidence="9" key="1">
    <citation type="submission" date="2018-05" db="EMBL/GenBank/DDBJ databases">
        <authorList>
            <person name="Lanie J.A."/>
            <person name="Ng W.-L."/>
            <person name="Kazmierczak K.M."/>
            <person name="Andrzejewski T.M."/>
            <person name="Davidsen T.M."/>
            <person name="Wayne K.J."/>
            <person name="Tettelin H."/>
            <person name="Glass J.I."/>
            <person name="Rusch D."/>
            <person name="Podicherti R."/>
            <person name="Tsui H.-C.T."/>
            <person name="Winkler M.E."/>
        </authorList>
    </citation>
    <scope>NUCLEOTIDE SEQUENCE</scope>
</reference>
<dbReference type="GO" id="GO:0006979">
    <property type="term" value="P:response to oxidative stress"/>
    <property type="evidence" value="ECO:0007669"/>
    <property type="project" value="InterPro"/>
</dbReference>
<evidence type="ECO:0000256" key="4">
    <source>
        <dbReference type="ARBA" id="ARBA00022723"/>
    </source>
</evidence>
<sequence>VSVVFIVIHSTIYYLKDSRIGLWRRTMVEQNEGGIDPRDDEQYKDKLTPLQFEVTRNKATEQPFTGEYWNTTDDGIYKCICCGEDLFSSDTKFDSMCGWPSFYAPMVEEQIEEDTDHSFGMIRTEVTCQSCGAHLGHVFPDGPHPTGLRYCINSASIDLKRDGESVN</sequence>
<accession>A0A381USH1</accession>
<dbReference type="InterPro" id="IPR002579">
    <property type="entry name" value="Met_Sox_Rdtase_MsrB_dom"/>
</dbReference>
<dbReference type="SUPFAM" id="SSF51316">
    <property type="entry name" value="Mss4-like"/>
    <property type="match status" value="1"/>
</dbReference>
<evidence type="ECO:0000256" key="6">
    <source>
        <dbReference type="ARBA" id="ARBA00023002"/>
    </source>
</evidence>
<dbReference type="AlphaFoldDB" id="A0A381USH1"/>
<dbReference type="PANTHER" id="PTHR10173:SF52">
    <property type="entry name" value="METHIONINE-R-SULFOXIDE REDUCTASE B1"/>
    <property type="match status" value="1"/>
</dbReference>
<dbReference type="PANTHER" id="PTHR10173">
    <property type="entry name" value="METHIONINE SULFOXIDE REDUCTASE"/>
    <property type="match status" value="1"/>
</dbReference>
<dbReference type="GO" id="GO:0030091">
    <property type="term" value="P:protein repair"/>
    <property type="evidence" value="ECO:0007669"/>
    <property type="project" value="InterPro"/>
</dbReference>
<feature type="domain" description="MsrB" evidence="8">
    <location>
        <begin position="40"/>
        <end position="162"/>
    </location>
</feature>
<evidence type="ECO:0000256" key="5">
    <source>
        <dbReference type="ARBA" id="ARBA00022833"/>
    </source>
</evidence>
<evidence type="ECO:0000256" key="3">
    <source>
        <dbReference type="ARBA" id="ARBA00012499"/>
    </source>
</evidence>
<dbReference type="GO" id="GO:0033743">
    <property type="term" value="F:peptide-methionine (R)-S-oxide reductase activity"/>
    <property type="evidence" value="ECO:0007669"/>
    <property type="project" value="UniProtKB-EC"/>
</dbReference>
<dbReference type="NCBIfam" id="TIGR00357">
    <property type="entry name" value="peptide-methionine (R)-S-oxide reductase MsrB"/>
    <property type="match status" value="1"/>
</dbReference>